<evidence type="ECO:0000313" key="1">
    <source>
        <dbReference type="EMBL" id="KAI5653217.1"/>
    </source>
</evidence>
<keyword evidence="2" id="KW-1185">Reference proteome</keyword>
<name>A0ACB9ZX62_CATRO</name>
<proteinExistence type="predicted"/>
<organism evidence="1 2">
    <name type="scientific">Catharanthus roseus</name>
    <name type="common">Madagascar periwinkle</name>
    <name type="synonym">Vinca rosea</name>
    <dbReference type="NCBI Taxonomy" id="4058"/>
    <lineage>
        <taxon>Eukaryota</taxon>
        <taxon>Viridiplantae</taxon>
        <taxon>Streptophyta</taxon>
        <taxon>Embryophyta</taxon>
        <taxon>Tracheophyta</taxon>
        <taxon>Spermatophyta</taxon>
        <taxon>Magnoliopsida</taxon>
        <taxon>eudicotyledons</taxon>
        <taxon>Gunneridae</taxon>
        <taxon>Pentapetalae</taxon>
        <taxon>asterids</taxon>
        <taxon>lamiids</taxon>
        <taxon>Gentianales</taxon>
        <taxon>Apocynaceae</taxon>
        <taxon>Rauvolfioideae</taxon>
        <taxon>Vinceae</taxon>
        <taxon>Catharanthinae</taxon>
        <taxon>Catharanthus</taxon>
    </lineage>
</organism>
<gene>
    <name evidence="1" type="ORF">M9H77_30404</name>
</gene>
<evidence type="ECO:0000313" key="2">
    <source>
        <dbReference type="Proteomes" id="UP001060085"/>
    </source>
</evidence>
<sequence length="400" mass="45876">MVKMKNANIGKGENVEEGGSSRGRGKGKRVPYGVRAPDRFISVREATNFEEWTRKRRNIAPGHRVDLNNMEGMEIIPNLFNSISWVSLLNVDELYYPEMIYEFYANLYKGRVEKVGNITHQWVLSRIRGRDIAFDDRRMNFGFMAIEHMLATQSSSTKYFPYGCFFTKIFHHFVLNLIRASDHIGPGKIYNKHTFTRMGFEKNDEGQFVRGGQDDSNEDDDDDEENEEQEGMNMDEEESDTEPECKICGYMIMGSYVINRRGLALWDCRFTISSSLLLGLLPIAKPLKIDDKATVYLNRPGTSRVGGVDSITPQVARGSLGNQRTIPCLPRRYFSHEKMHNILICYNNRKLYSSSSLNSRSRILNGGMIACARWFQRHCKQISHLVADLDLPYMPHLGHG</sequence>
<dbReference type="EMBL" id="CM044707">
    <property type="protein sequence ID" value="KAI5653217.1"/>
    <property type="molecule type" value="Genomic_DNA"/>
</dbReference>
<protein>
    <submittedName>
        <fullName evidence="1">Uncharacterized protein</fullName>
    </submittedName>
</protein>
<comment type="caution">
    <text evidence="1">The sequence shown here is derived from an EMBL/GenBank/DDBJ whole genome shotgun (WGS) entry which is preliminary data.</text>
</comment>
<accession>A0ACB9ZX62</accession>
<reference evidence="2" key="1">
    <citation type="journal article" date="2023" name="Nat. Plants">
        <title>Single-cell RNA sequencing provides a high-resolution roadmap for understanding the multicellular compartmentation of specialized metabolism.</title>
        <authorList>
            <person name="Sun S."/>
            <person name="Shen X."/>
            <person name="Li Y."/>
            <person name="Li Y."/>
            <person name="Wang S."/>
            <person name="Li R."/>
            <person name="Zhang H."/>
            <person name="Shen G."/>
            <person name="Guo B."/>
            <person name="Wei J."/>
            <person name="Xu J."/>
            <person name="St-Pierre B."/>
            <person name="Chen S."/>
            <person name="Sun C."/>
        </authorList>
    </citation>
    <scope>NUCLEOTIDE SEQUENCE [LARGE SCALE GENOMIC DNA]</scope>
</reference>
<dbReference type="Proteomes" id="UP001060085">
    <property type="component" value="Linkage Group LG07"/>
</dbReference>